<comment type="caution">
    <text evidence="3">The sequence shown here is derived from an EMBL/GenBank/DDBJ whole genome shotgun (WGS) entry which is preliminary data.</text>
</comment>
<reference evidence="3 4" key="1">
    <citation type="submission" date="2019-09" db="EMBL/GenBank/DDBJ databases">
        <title>Phylogeny of genus Pseudoclavibacter and closely related genus.</title>
        <authorList>
            <person name="Li Y."/>
        </authorList>
    </citation>
    <scope>NUCLEOTIDE SEQUENCE [LARGE SCALE GENOMIC DNA]</scope>
    <source>
        <strain evidence="3 4">DSM 23821</strain>
    </source>
</reference>
<protein>
    <submittedName>
        <fullName evidence="3">Histidine phosphatase family protein</fullName>
    </submittedName>
</protein>
<dbReference type="Pfam" id="PF00300">
    <property type="entry name" value="His_Phos_1"/>
    <property type="match status" value="1"/>
</dbReference>
<dbReference type="InterPro" id="IPR050275">
    <property type="entry name" value="PGM_Phosphatase"/>
</dbReference>
<keyword evidence="4" id="KW-1185">Reference proteome</keyword>
<dbReference type="Proteomes" id="UP000467240">
    <property type="component" value="Unassembled WGS sequence"/>
</dbReference>
<dbReference type="GO" id="GO:0005737">
    <property type="term" value="C:cytoplasm"/>
    <property type="evidence" value="ECO:0007669"/>
    <property type="project" value="TreeGrafter"/>
</dbReference>
<evidence type="ECO:0000256" key="2">
    <source>
        <dbReference type="PIRSR" id="PIRSR613078-2"/>
    </source>
</evidence>
<gene>
    <name evidence="3" type="ORF">F8O01_14485</name>
</gene>
<dbReference type="SUPFAM" id="SSF53254">
    <property type="entry name" value="Phosphoglycerate mutase-like"/>
    <property type="match status" value="1"/>
</dbReference>
<feature type="binding site" evidence="2">
    <location>
        <begin position="83"/>
        <end position="86"/>
    </location>
    <ligand>
        <name>substrate</name>
    </ligand>
</feature>
<evidence type="ECO:0000313" key="4">
    <source>
        <dbReference type="Proteomes" id="UP000467240"/>
    </source>
</evidence>
<feature type="binding site" evidence="2">
    <location>
        <begin position="8"/>
        <end position="15"/>
    </location>
    <ligand>
        <name>substrate</name>
    </ligand>
</feature>
<dbReference type="RefSeq" id="WP_158041667.1">
    <property type="nucleotide sequence ID" value="NZ_JACCFV010000001.1"/>
</dbReference>
<evidence type="ECO:0000313" key="3">
    <source>
        <dbReference type="EMBL" id="KAB1653830.1"/>
    </source>
</evidence>
<dbReference type="GO" id="GO:0016791">
    <property type="term" value="F:phosphatase activity"/>
    <property type="evidence" value="ECO:0007669"/>
    <property type="project" value="TreeGrafter"/>
</dbReference>
<dbReference type="SMART" id="SM00855">
    <property type="entry name" value="PGAM"/>
    <property type="match status" value="1"/>
</dbReference>
<dbReference type="CDD" id="cd07067">
    <property type="entry name" value="HP_PGM_like"/>
    <property type="match status" value="1"/>
</dbReference>
<feature type="active site" description="Tele-phosphohistidine intermediate" evidence="1">
    <location>
        <position position="9"/>
    </location>
</feature>
<dbReference type="InterPro" id="IPR013078">
    <property type="entry name" value="His_Pase_superF_clade-1"/>
</dbReference>
<feature type="active site" description="Proton donor/acceptor" evidence="1">
    <location>
        <position position="83"/>
    </location>
</feature>
<dbReference type="EMBL" id="WBJZ01000021">
    <property type="protein sequence ID" value="KAB1653830.1"/>
    <property type="molecule type" value="Genomic_DNA"/>
</dbReference>
<evidence type="ECO:0000256" key="1">
    <source>
        <dbReference type="PIRSR" id="PIRSR613078-1"/>
    </source>
</evidence>
<accession>A0A7J5BNI4</accession>
<organism evidence="3 4">
    <name type="scientific">Pseudoclavibacter chungangensis</name>
    <dbReference type="NCBI Taxonomy" id="587635"/>
    <lineage>
        <taxon>Bacteria</taxon>
        <taxon>Bacillati</taxon>
        <taxon>Actinomycetota</taxon>
        <taxon>Actinomycetes</taxon>
        <taxon>Micrococcales</taxon>
        <taxon>Microbacteriaceae</taxon>
        <taxon>Pseudoclavibacter</taxon>
    </lineage>
</organism>
<name>A0A7J5BNI4_9MICO</name>
<dbReference type="OrthoDB" id="4697614at2"/>
<dbReference type="AlphaFoldDB" id="A0A7J5BNI4"/>
<sequence>MTTLALVRHGRTEWNALNRFQGQVDIPLDDEGRAQAARTAEALASFPATRLVASPLGRAQETARIIGARLELPEPEIVPEVIERGYGPFEGASVFETLATHPDHYYPGAEPEEAVAERGAKALRTLLADERDAVVVTHGTLLRLALGTLTDNPHFHRFGNADVVLLSDDHDGSPLRAEWIVGPTSIDA</sequence>
<feature type="binding site" evidence="2">
    <location>
        <position position="58"/>
    </location>
    <ligand>
        <name>substrate</name>
    </ligand>
</feature>
<dbReference type="Gene3D" id="3.40.50.1240">
    <property type="entry name" value="Phosphoglycerate mutase-like"/>
    <property type="match status" value="1"/>
</dbReference>
<dbReference type="PANTHER" id="PTHR48100:SF1">
    <property type="entry name" value="HISTIDINE PHOSPHATASE FAMILY PROTEIN-RELATED"/>
    <property type="match status" value="1"/>
</dbReference>
<proteinExistence type="predicted"/>
<dbReference type="PANTHER" id="PTHR48100">
    <property type="entry name" value="BROAD-SPECIFICITY PHOSPHATASE YOR283W-RELATED"/>
    <property type="match status" value="1"/>
</dbReference>
<dbReference type="InterPro" id="IPR029033">
    <property type="entry name" value="His_PPase_superfam"/>
</dbReference>